<dbReference type="EMBL" id="MT897906">
    <property type="protein sequence ID" value="QNO12712.1"/>
    <property type="molecule type" value="Genomic_DNA"/>
</dbReference>
<sequence length="77" mass="7867">MSAPTASEHREAALGLLEASARYAPNSPARLAALAEAQLHATLALSAPAEILVPEAVAAAPKRRPRKAAATTEEAAK</sequence>
<dbReference type="RefSeq" id="YP_010678443.1">
    <property type="nucleotide sequence ID" value="NC_071035.1"/>
</dbReference>
<keyword evidence="2" id="KW-1185">Reference proteome</keyword>
<dbReference type="KEGG" id="vg:77954838"/>
<proteinExistence type="predicted"/>
<dbReference type="GeneID" id="77954838"/>
<reference evidence="2" key="1">
    <citation type="submission" date="2020-08" db="EMBL/GenBank/DDBJ databases">
        <authorList>
            <person name="Hillin M.J."/>
            <person name="Beth T.W."/>
            <person name="Collman T.N."/>
            <person name="Davis R.E."/>
            <person name="Dobesh B.I."/>
            <person name="Johnson A.L."/>
            <person name="Lewis B.M."/>
            <person name="Suarez T.R."/>
            <person name="Villa E.C."/>
            <person name="Walker J.R."/>
            <person name="Labonte J.M."/>
            <person name="Butela K.A."/>
            <person name="Garlena R.A."/>
            <person name="Russell D.A."/>
            <person name="Pope W.H."/>
            <person name="Jacobs-Sera D."/>
            <person name="Hatfull G.F."/>
        </authorList>
    </citation>
    <scope>NUCLEOTIDE SEQUENCE [LARGE SCALE GENOMIC DNA]</scope>
</reference>
<protein>
    <submittedName>
        <fullName evidence="1">Uncharacterized protein</fullName>
    </submittedName>
</protein>
<organism evidence="1 2">
    <name type="scientific">Arthrobacter phage Tweety19</name>
    <dbReference type="NCBI Taxonomy" id="2768133"/>
    <lineage>
        <taxon>Viruses</taxon>
        <taxon>Duplodnaviria</taxon>
        <taxon>Heunggongvirae</taxon>
        <taxon>Uroviricota</taxon>
        <taxon>Caudoviricetes</taxon>
        <taxon>Casidaviridae</taxon>
        <taxon>Galvastonvirus</taxon>
        <taxon>Galvastonvirus tweety19</taxon>
    </lineage>
</organism>
<accession>A0A7G9W249</accession>
<evidence type="ECO:0000313" key="1">
    <source>
        <dbReference type="EMBL" id="QNO12712.1"/>
    </source>
</evidence>
<evidence type="ECO:0000313" key="2">
    <source>
        <dbReference type="Proteomes" id="UP000516204"/>
    </source>
</evidence>
<name>A0A7G9W249_9CAUD</name>
<dbReference type="Proteomes" id="UP000516204">
    <property type="component" value="Segment"/>
</dbReference>
<gene>
    <name evidence="1" type="primary">53</name>
    <name evidence="1" type="ORF">SEA_TWEETY19_53</name>
</gene>